<evidence type="ECO:0000313" key="2">
    <source>
        <dbReference type="Ensembl" id="ENSOMYP00000119541.1"/>
    </source>
</evidence>
<organism evidence="2 3">
    <name type="scientific">Oncorhynchus mykiss</name>
    <name type="common">Rainbow trout</name>
    <name type="synonym">Salmo gairdneri</name>
    <dbReference type="NCBI Taxonomy" id="8022"/>
    <lineage>
        <taxon>Eukaryota</taxon>
        <taxon>Metazoa</taxon>
        <taxon>Chordata</taxon>
        <taxon>Craniata</taxon>
        <taxon>Vertebrata</taxon>
        <taxon>Euteleostomi</taxon>
        <taxon>Actinopterygii</taxon>
        <taxon>Neopterygii</taxon>
        <taxon>Teleostei</taxon>
        <taxon>Protacanthopterygii</taxon>
        <taxon>Salmoniformes</taxon>
        <taxon>Salmonidae</taxon>
        <taxon>Salmoninae</taxon>
        <taxon>Oncorhynchus</taxon>
    </lineage>
</organism>
<feature type="chain" id="PRO_5035480403" evidence="1">
    <location>
        <begin position="19"/>
        <end position="127"/>
    </location>
</feature>
<reference evidence="2" key="1">
    <citation type="submission" date="2020-07" db="EMBL/GenBank/DDBJ databases">
        <title>A long reads based de novo assembly of the rainbow trout Arlee double haploid line genome.</title>
        <authorList>
            <person name="Gao G."/>
            <person name="Palti Y."/>
        </authorList>
    </citation>
    <scope>NUCLEOTIDE SEQUENCE [LARGE SCALE GENOMIC DNA]</scope>
</reference>
<dbReference type="Proteomes" id="UP000694395">
    <property type="component" value="Chromosome 13"/>
</dbReference>
<name>A0A8K9V5E4_ONCMY</name>
<evidence type="ECO:0000256" key="1">
    <source>
        <dbReference type="SAM" id="SignalP"/>
    </source>
</evidence>
<protein>
    <submittedName>
        <fullName evidence="2">Uncharacterized protein</fullName>
    </submittedName>
</protein>
<reference evidence="2" key="3">
    <citation type="submission" date="2025-09" db="UniProtKB">
        <authorList>
            <consortium name="Ensembl"/>
        </authorList>
    </citation>
    <scope>IDENTIFICATION</scope>
</reference>
<dbReference type="AlphaFoldDB" id="A0A8K9V5E4"/>
<proteinExistence type="predicted"/>
<reference evidence="2" key="2">
    <citation type="submission" date="2025-08" db="UniProtKB">
        <authorList>
            <consortium name="Ensembl"/>
        </authorList>
    </citation>
    <scope>IDENTIFICATION</scope>
</reference>
<keyword evidence="3" id="KW-1185">Reference proteome</keyword>
<evidence type="ECO:0000313" key="3">
    <source>
        <dbReference type="Proteomes" id="UP000694395"/>
    </source>
</evidence>
<accession>A0A8K9V5E4</accession>
<dbReference type="Ensembl" id="ENSOMYT00000142626.1">
    <property type="protein sequence ID" value="ENSOMYP00000119541.1"/>
    <property type="gene ID" value="ENSOMYG00000070353.1"/>
</dbReference>
<feature type="signal peptide" evidence="1">
    <location>
        <begin position="1"/>
        <end position="18"/>
    </location>
</feature>
<keyword evidence="1" id="KW-0732">Signal</keyword>
<sequence>MSLLGVQFGLFAAWMVGCWNWLSNNCIFYEKSIGSSLTLTAHTATSVPSAGMYATSTSPSFRQTTMPSELSINLGLKKLKVNTCTQELSDLFCRIVNTSQALTSLNLTDGIVTLRRQNCFETKRSCS</sequence>